<dbReference type="ExpressionAtlas" id="A0A0Q3LBJ7">
    <property type="expression patterns" value="baseline"/>
</dbReference>
<dbReference type="GO" id="GO:0016020">
    <property type="term" value="C:membrane"/>
    <property type="evidence" value="ECO:0007669"/>
    <property type="project" value="UniProtKB-SubCell"/>
</dbReference>
<evidence type="ECO:0000256" key="7">
    <source>
        <dbReference type="ARBA" id="ARBA00022840"/>
    </source>
</evidence>
<dbReference type="EMBL" id="CM000883">
    <property type="protein sequence ID" value="KQJ89861.1"/>
    <property type="molecule type" value="Genomic_DNA"/>
</dbReference>
<dbReference type="Gene3D" id="1.10.510.10">
    <property type="entry name" value="Transferase(Phosphotransferase) domain 1"/>
    <property type="match status" value="1"/>
</dbReference>
<keyword evidence="12" id="KW-1185">Reference proteome</keyword>
<feature type="domain" description="Protein kinase" evidence="9">
    <location>
        <begin position="1333"/>
        <end position="1630"/>
    </location>
</feature>
<evidence type="ECO:0000313" key="10">
    <source>
        <dbReference type="EMBL" id="KQJ89861.1"/>
    </source>
</evidence>
<dbReference type="Gene3D" id="1.20.5.4130">
    <property type="match status" value="1"/>
</dbReference>
<dbReference type="InterPro" id="IPR041118">
    <property type="entry name" value="Rx_N"/>
</dbReference>
<evidence type="ECO:0000256" key="2">
    <source>
        <dbReference type="ARBA" id="ARBA00008894"/>
    </source>
</evidence>
<dbReference type="GO" id="GO:0005524">
    <property type="term" value="F:ATP binding"/>
    <property type="evidence" value="ECO:0007669"/>
    <property type="project" value="UniProtKB-KW"/>
</dbReference>
<keyword evidence="8" id="KW-0175">Coiled coil</keyword>
<evidence type="ECO:0000256" key="3">
    <source>
        <dbReference type="ARBA" id="ARBA00022614"/>
    </source>
</evidence>
<reference evidence="10 11" key="1">
    <citation type="journal article" date="2010" name="Nature">
        <title>Genome sequencing and analysis of the model grass Brachypodium distachyon.</title>
        <authorList>
            <consortium name="International Brachypodium Initiative"/>
        </authorList>
    </citation>
    <scope>NUCLEOTIDE SEQUENCE [LARGE SCALE GENOMIC DNA]</scope>
    <source>
        <strain evidence="10 11">Bd21</strain>
    </source>
</reference>
<dbReference type="InterPro" id="IPR027417">
    <property type="entry name" value="P-loop_NTPase"/>
</dbReference>
<accession>A0A0Q3LBJ7</accession>
<dbReference type="Pfam" id="PF00931">
    <property type="entry name" value="NB-ARC"/>
    <property type="match status" value="1"/>
</dbReference>
<dbReference type="GO" id="GO:0004674">
    <property type="term" value="F:protein serine/threonine kinase activity"/>
    <property type="evidence" value="ECO:0007669"/>
    <property type="project" value="UniProtKB-EC"/>
</dbReference>
<dbReference type="GO" id="GO:0043531">
    <property type="term" value="F:ADP binding"/>
    <property type="evidence" value="ECO:0007669"/>
    <property type="project" value="InterPro"/>
</dbReference>
<dbReference type="InterPro" id="IPR055414">
    <property type="entry name" value="LRR_R13L4/SHOC2-like"/>
</dbReference>
<reference evidence="10" key="2">
    <citation type="submission" date="2017-06" db="EMBL/GenBank/DDBJ databases">
        <title>WGS assembly of Brachypodium distachyon.</title>
        <authorList>
            <consortium name="The International Brachypodium Initiative"/>
            <person name="Lucas S."/>
            <person name="Harmon-Smith M."/>
            <person name="Lail K."/>
            <person name="Tice H."/>
            <person name="Grimwood J."/>
            <person name="Bruce D."/>
            <person name="Barry K."/>
            <person name="Shu S."/>
            <person name="Lindquist E."/>
            <person name="Wang M."/>
            <person name="Pitluck S."/>
            <person name="Vogel J.P."/>
            <person name="Garvin D.F."/>
            <person name="Mockler T.C."/>
            <person name="Schmutz J."/>
            <person name="Rokhsar D."/>
            <person name="Bevan M.W."/>
        </authorList>
    </citation>
    <scope>NUCLEOTIDE SEQUENCE</scope>
    <source>
        <strain evidence="10">Bd21</strain>
    </source>
</reference>
<dbReference type="Pfam" id="PF18052">
    <property type="entry name" value="Rx_N"/>
    <property type="match status" value="1"/>
</dbReference>
<dbReference type="GeneID" id="100836991"/>
<dbReference type="Pfam" id="PF23598">
    <property type="entry name" value="LRR_14"/>
    <property type="match status" value="1"/>
</dbReference>
<dbReference type="InterPro" id="IPR032675">
    <property type="entry name" value="LRR_dom_sf"/>
</dbReference>
<dbReference type="InterPro" id="IPR002182">
    <property type="entry name" value="NB-ARC"/>
</dbReference>
<dbReference type="SUPFAM" id="SSF52058">
    <property type="entry name" value="L domain-like"/>
    <property type="match status" value="1"/>
</dbReference>
<dbReference type="InterPro" id="IPR042197">
    <property type="entry name" value="Apaf_helical"/>
</dbReference>
<evidence type="ECO:0000256" key="6">
    <source>
        <dbReference type="ARBA" id="ARBA00022821"/>
    </source>
</evidence>
<dbReference type="PANTHER" id="PTHR36766">
    <property type="entry name" value="PLANT BROAD-SPECTRUM MILDEW RESISTANCE PROTEIN RPW8"/>
    <property type="match status" value="1"/>
</dbReference>
<dbReference type="Pfam" id="PF07714">
    <property type="entry name" value="PK_Tyr_Ser-Thr"/>
    <property type="match status" value="1"/>
</dbReference>
<evidence type="ECO:0000313" key="11">
    <source>
        <dbReference type="EnsemblPlants" id="KQJ89861"/>
    </source>
</evidence>
<dbReference type="PROSITE" id="PS50011">
    <property type="entry name" value="PROTEIN_KINASE_DOM"/>
    <property type="match status" value="1"/>
</dbReference>
<evidence type="ECO:0000256" key="1">
    <source>
        <dbReference type="ARBA" id="ARBA00008171"/>
    </source>
</evidence>
<keyword evidence="7" id="KW-0067">ATP-binding</keyword>
<dbReference type="InterPro" id="IPR058922">
    <property type="entry name" value="WHD_DRP"/>
</dbReference>
<dbReference type="SUPFAM" id="SSF52047">
    <property type="entry name" value="RNI-like"/>
    <property type="match status" value="1"/>
</dbReference>
<dbReference type="RefSeq" id="XP_003576423.1">
    <property type="nucleotide sequence ID" value="XM_003576375.4"/>
</dbReference>
<proteinExistence type="inferred from homology"/>
<dbReference type="InterPro" id="IPR003591">
    <property type="entry name" value="Leu-rich_rpt_typical-subtyp"/>
</dbReference>
<dbReference type="Pfam" id="PF25019">
    <property type="entry name" value="LRR_R13L1-DRL21"/>
    <property type="match status" value="1"/>
</dbReference>
<comment type="similarity">
    <text evidence="2">Belongs to the disease resistance NB-LRR family.</text>
</comment>
<evidence type="ECO:0000259" key="9">
    <source>
        <dbReference type="PROSITE" id="PS50011"/>
    </source>
</evidence>
<dbReference type="InterPro" id="IPR011009">
    <property type="entry name" value="Kinase-like_dom_sf"/>
</dbReference>
<keyword evidence="3" id="KW-0433">Leucine-rich repeat</keyword>
<dbReference type="InterPro" id="IPR001245">
    <property type="entry name" value="Ser-Thr/Tyr_kinase_cat_dom"/>
</dbReference>
<dbReference type="Gramene" id="KQJ89861">
    <property type="protein sequence ID" value="KQJ89861"/>
    <property type="gene ID" value="BRADI_4g28188v3"/>
</dbReference>
<dbReference type="EnsemblPlants" id="KQJ89861">
    <property type="protein sequence ID" value="KQJ89861"/>
    <property type="gene ID" value="BRADI_4g28188v3"/>
</dbReference>
<dbReference type="Gene3D" id="3.30.200.20">
    <property type="entry name" value="Phosphorylase Kinase, domain 1"/>
    <property type="match status" value="1"/>
</dbReference>
<protein>
    <recommendedName>
        <fullName evidence="9">Protein kinase domain-containing protein</fullName>
    </recommendedName>
</protein>
<dbReference type="STRING" id="15368.A0A0Q3LBJ7"/>
<dbReference type="InterPro" id="IPR000719">
    <property type="entry name" value="Prot_kinase_dom"/>
</dbReference>
<dbReference type="PRINTS" id="PR00364">
    <property type="entry name" value="DISEASERSIST"/>
</dbReference>
<evidence type="ECO:0000313" key="12">
    <source>
        <dbReference type="Proteomes" id="UP000008810"/>
    </source>
</evidence>
<dbReference type="Gene3D" id="3.40.50.300">
    <property type="entry name" value="P-loop containing nucleotide triphosphate hydrolases"/>
    <property type="match status" value="1"/>
</dbReference>
<dbReference type="SMART" id="SM00369">
    <property type="entry name" value="LRR_TYP"/>
    <property type="match status" value="4"/>
</dbReference>
<sequence length="1651" mass="186252">MATAGAVVDRLLRRLASDARRLDLPSNIDQHVAHVWRTLARLQDVLASVERYFRVRTEVQDWMTKINQIVYQMEDLLDEFEDQNCIESQRSSCVAKATSFCSTRPFLLNSTSANKMKGLRRRLDILAKDSVTFRLMQHSRHDIEQSDNQEEFYRSAIIGRDNDKAKLKEVILQNDAETLSIVPIVGIVGLGKTALARLIFHDQGEGWNFDLRIWVDLNMKFDLKNISADIISQAIETKRERASVVNTSVEIHDNLQLLKNHLQEILHDQSCLIVLDGLCSTDKNQLDELKDMLRGTKKCIKVLVTTPNEITAELMHTVPPYMLLPLSDDDCWAIFSQKAFGDGVAVNASLEEIGKHIVKRCEGIPAVAHSLGSVLHNQDMAVWLAARDEEIWKFEKRYSTKIELFSSFNHIYDMPSALKLCFIYLSIFPKGSIIDKEKLIWQWIALDMIGSKHEALPSYVHGEMYIQHLQSIYFLQVQKTPLVNGTENRTAPTILYMHNFAHDFAMHVASNDTIISDDRDMISYKKRLAFHYALLTNYRGQSTFFSPLLTRARALHFRNTESIKLHTEAFKLLKHLRVLNLSGSCIGEIPASVGHLKHLRYLDISDLKIQTLPSSMSMLTKLEALDLSNTSLRELPSFIGTLQNLKYLNLQGCHILQNLPPILGHLRTLEHLRLSCCYDVNELADSLCNLQGLRFLDLSSCTELPQLPPLFGDLTNLEDLNLSGCFSIKQLPESFGNLCFLRYLNISSCYELLQLPESLGNLMKLEVLILRRCRRLQSLPPSFWNIQDLRILDLAGCEALHVSTEMLTTNLQYLNLQQCRKLHTQPNCFKNFTKLTFLNLSECHPNTDYLSLPDCLPNIDHFQSLGYLINLEYLNLSQTILEIPVSFERLQKLHTLDLTGCVLMHPTSGIPQILPDMIGKMTGLKFVLTKDPTMLAFLPQHIRCSVSIDEQCYMTTDELVIPDLTGGSKGLGIAERVNLQKHQELRFLKLEWMPTSQSAEGNLVDDVGEEEVLEKLQPNQSLEHFELVGYAGLVFPIWMMDNIMTSLPNLVSLHLFHLENCKDFLPLGELRNLRYLHIKDVPNLTDLQMGLSGGPQPFEKLTHLTLESLFNLEELSVLLVTSGEHHFMFPSLEVLSVVSCSKLMFKPSLPKCLKYEIRESNRVLLCGEPIGPSSSLPVQIEITGCRIPSSLLQWIRSLITLEKAVIDACVGEDGQAITSLGILDIMCTEEQLSSYAANEITTVNPLETIIPDELTKIDAPTDTGHSRSTFQSRFPSFKVSPTHKELLASISFSGSGSTTSEDLSTISSSSFFLESRNHTIFTFEELKIATRNFSPSNCVWEDSSAMVYKGTLNEKMKPSRSSSFLVVAVKKFKPESICWPETSKNEMDIFGRISHPNLVKLLGYCLEDNNTALVYEFMARGSLQNHLFRRETKHLSWSLRVNILIGAARGLAFLHSLERPIIHGDFKASKILLDSNYNAKLSGLGAAKDGLYGGPSHLTARVVGTYAYAPPEYVATGRLYVKSDVYNFGVVLLEMLSGLRAIDPSRPTGMLSLVDWAKPYLSDRRRLHRVIDPRLAGEYSSRGALQASQLALSCLRNEHSLRPSMNEVVDVLESIGFMDTKRTGLKHIFLLPKAPGALFAGVRSRGSSSMN</sequence>
<evidence type="ECO:0000256" key="4">
    <source>
        <dbReference type="ARBA" id="ARBA00022737"/>
    </source>
</evidence>
<keyword evidence="6" id="KW-0611">Plant defense</keyword>
<keyword evidence="4" id="KW-0677">Repeat</keyword>
<dbReference type="SUPFAM" id="SSF56112">
    <property type="entry name" value="Protein kinase-like (PK-like)"/>
    <property type="match status" value="1"/>
</dbReference>
<evidence type="ECO:0000256" key="8">
    <source>
        <dbReference type="ARBA" id="ARBA00023054"/>
    </source>
</evidence>
<reference evidence="11" key="3">
    <citation type="submission" date="2018-08" db="UniProtKB">
        <authorList>
            <consortium name="EnsemblPlants"/>
        </authorList>
    </citation>
    <scope>IDENTIFICATION</scope>
    <source>
        <strain evidence="11">cv. Bd21</strain>
    </source>
</reference>
<evidence type="ECO:0000256" key="5">
    <source>
        <dbReference type="ARBA" id="ARBA00022741"/>
    </source>
</evidence>
<gene>
    <name evidence="11" type="primary">LOC100836991</name>
    <name evidence="10" type="ORF">BRADI_4g28188v3</name>
</gene>
<keyword evidence="5" id="KW-0547">Nucleotide-binding</keyword>
<name>A0A0Q3LBJ7_BRADI</name>
<dbReference type="Proteomes" id="UP000008810">
    <property type="component" value="Chromosome 4"/>
</dbReference>
<dbReference type="GO" id="GO:0098542">
    <property type="term" value="P:defense response to other organism"/>
    <property type="evidence" value="ECO:0000318"/>
    <property type="project" value="GO_Central"/>
</dbReference>
<organism evidence="10">
    <name type="scientific">Brachypodium distachyon</name>
    <name type="common">Purple false brome</name>
    <name type="synonym">Trachynia distachya</name>
    <dbReference type="NCBI Taxonomy" id="15368"/>
    <lineage>
        <taxon>Eukaryota</taxon>
        <taxon>Viridiplantae</taxon>
        <taxon>Streptophyta</taxon>
        <taxon>Embryophyta</taxon>
        <taxon>Tracheophyta</taxon>
        <taxon>Spermatophyta</taxon>
        <taxon>Magnoliopsida</taxon>
        <taxon>Liliopsida</taxon>
        <taxon>Poales</taxon>
        <taxon>Poaceae</taxon>
        <taxon>BOP clade</taxon>
        <taxon>Pooideae</taxon>
        <taxon>Stipodae</taxon>
        <taxon>Brachypodieae</taxon>
        <taxon>Brachypodium</taxon>
    </lineage>
</organism>
<dbReference type="Pfam" id="PF23559">
    <property type="entry name" value="WHD_DRP"/>
    <property type="match status" value="1"/>
</dbReference>
<dbReference type="OrthoDB" id="691996at2759"/>
<dbReference type="SUPFAM" id="SSF52540">
    <property type="entry name" value="P-loop containing nucleoside triphosphate hydrolases"/>
    <property type="match status" value="1"/>
</dbReference>
<dbReference type="Gene3D" id="1.10.8.430">
    <property type="entry name" value="Helical domain of apoptotic protease-activating factors"/>
    <property type="match status" value="1"/>
</dbReference>
<dbReference type="PANTHER" id="PTHR36766:SF62">
    <property type="entry name" value="AAA+ ATPASE DOMAIN-CONTAINING PROTEIN"/>
    <property type="match status" value="1"/>
</dbReference>
<comment type="similarity">
    <text evidence="1">Belongs to the protein kinase superfamily. TKL Ser/Thr protein kinase family. ROCO subfamily.</text>
</comment>
<dbReference type="KEGG" id="bdi:100836991"/>
<dbReference type="Gene3D" id="3.80.10.10">
    <property type="entry name" value="Ribonuclease Inhibitor"/>
    <property type="match status" value="3"/>
</dbReference>
<dbReference type="InterPro" id="IPR056789">
    <property type="entry name" value="LRR_R13L1-DRL21"/>
</dbReference>